<evidence type="ECO:0000313" key="14">
    <source>
        <dbReference type="EMBL" id="GBF57178.1"/>
    </source>
</evidence>
<evidence type="ECO:0000256" key="10">
    <source>
        <dbReference type="ARBA" id="ARBA00048743"/>
    </source>
</evidence>
<dbReference type="CDD" id="cd01672">
    <property type="entry name" value="TMPK"/>
    <property type="match status" value="1"/>
</dbReference>
<dbReference type="Pfam" id="PF02223">
    <property type="entry name" value="Thymidylate_kin"/>
    <property type="match status" value="1"/>
</dbReference>
<dbReference type="InterPro" id="IPR018095">
    <property type="entry name" value="Thymidylate_kin_CS"/>
</dbReference>
<keyword evidence="7 12" id="KW-0418">Kinase</keyword>
<keyword evidence="8 12" id="KW-0067">ATP-binding</keyword>
<dbReference type="OrthoDB" id="9774907at2"/>
<dbReference type="PANTHER" id="PTHR10344:SF4">
    <property type="entry name" value="UMP-CMP KINASE 2, MITOCHONDRIAL"/>
    <property type="match status" value="1"/>
</dbReference>
<dbReference type="EC" id="2.7.4.9" evidence="2 12"/>
<organism evidence="14 15">
    <name type="scientific">Candidatus Phycosocius bacilliformis</name>
    <dbReference type="NCBI Taxonomy" id="1445552"/>
    <lineage>
        <taxon>Bacteria</taxon>
        <taxon>Pseudomonadati</taxon>
        <taxon>Pseudomonadota</taxon>
        <taxon>Alphaproteobacteria</taxon>
        <taxon>Caulobacterales</taxon>
        <taxon>Caulobacterales incertae sedis</taxon>
        <taxon>Candidatus Phycosocius</taxon>
    </lineage>
</organism>
<reference evidence="14 15" key="1">
    <citation type="journal article" date="2018" name="Genome Announc.">
        <title>Draft Genome Sequence of "Candidatus Phycosocius bacilliformis," an Alphaproteobacterial Ectosymbiont of the Hydrocarbon-Producing Green Alga Botryococcus braunii.</title>
        <authorList>
            <person name="Tanabe Y."/>
            <person name="Yamaguchi H."/>
            <person name="Watanabe M.M."/>
        </authorList>
    </citation>
    <scope>NUCLEOTIDE SEQUENCE [LARGE SCALE GENOMIC DNA]</scope>
    <source>
        <strain evidence="14 15">BOTRYCO-2</strain>
    </source>
</reference>
<evidence type="ECO:0000313" key="15">
    <source>
        <dbReference type="Proteomes" id="UP000245086"/>
    </source>
</evidence>
<dbReference type="GO" id="GO:0006235">
    <property type="term" value="P:dTTP biosynthetic process"/>
    <property type="evidence" value="ECO:0007669"/>
    <property type="project" value="UniProtKB-UniRule"/>
</dbReference>
<dbReference type="GO" id="GO:0006233">
    <property type="term" value="P:dTDP biosynthetic process"/>
    <property type="evidence" value="ECO:0007669"/>
    <property type="project" value="InterPro"/>
</dbReference>
<comment type="caution">
    <text evidence="14">The sequence shown here is derived from an EMBL/GenBank/DDBJ whole genome shotgun (WGS) entry which is preliminary data.</text>
</comment>
<dbReference type="InterPro" id="IPR039430">
    <property type="entry name" value="Thymidylate_kin-like_dom"/>
</dbReference>
<comment type="catalytic activity">
    <reaction evidence="10 12">
        <text>dTMP + ATP = dTDP + ADP</text>
        <dbReference type="Rhea" id="RHEA:13517"/>
        <dbReference type="ChEBI" id="CHEBI:30616"/>
        <dbReference type="ChEBI" id="CHEBI:58369"/>
        <dbReference type="ChEBI" id="CHEBI:63528"/>
        <dbReference type="ChEBI" id="CHEBI:456216"/>
        <dbReference type="EC" id="2.7.4.9"/>
    </reaction>
</comment>
<dbReference type="GO" id="GO:0005829">
    <property type="term" value="C:cytosol"/>
    <property type="evidence" value="ECO:0007669"/>
    <property type="project" value="TreeGrafter"/>
</dbReference>
<dbReference type="Proteomes" id="UP000245086">
    <property type="component" value="Unassembled WGS sequence"/>
</dbReference>
<keyword evidence="5 12" id="KW-0545">Nucleotide biosynthesis</keyword>
<evidence type="ECO:0000256" key="2">
    <source>
        <dbReference type="ARBA" id="ARBA00012980"/>
    </source>
</evidence>
<keyword evidence="15" id="KW-1185">Reference proteome</keyword>
<protein>
    <recommendedName>
        <fullName evidence="3 12">Thymidylate kinase</fullName>
        <ecNumber evidence="2 12">2.7.4.9</ecNumber>
    </recommendedName>
    <alternativeName>
        <fullName evidence="9 12">dTMP kinase</fullName>
    </alternativeName>
</protein>
<evidence type="ECO:0000256" key="3">
    <source>
        <dbReference type="ARBA" id="ARBA00017144"/>
    </source>
</evidence>
<evidence type="ECO:0000259" key="13">
    <source>
        <dbReference type="Pfam" id="PF02223"/>
    </source>
</evidence>
<proteinExistence type="inferred from homology"/>
<evidence type="ECO:0000256" key="8">
    <source>
        <dbReference type="ARBA" id="ARBA00022840"/>
    </source>
</evidence>
<gene>
    <name evidence="14" type="primary">tmk_1</name>
    <name evidence="12" type="synonym">tmk</name>
    <name evidence="14" type="ORF">PbB2_00838</name>
</gene>
<dbReference type="FunFam" id="3.40.50.300:FF:000225">
    <property type="entry name" value="Thymidylate kinase"/>
    <property type="match status" value="1"/>
</dbReference>
<keyword evidence="6 12" id="KW-0547">Nucleotide-binding</keyword>
<dbReference type="NCBIfam" id="TIGR00041">
    <property type="entry name" value="DTMP_kinase"/>
    <property type="match status" value="1"/>
</dbReference>
<evidence type="ECO:0000256" key="12">
    <source>
        <dbReference type="HAMAP-Rule" id="MF_00165"/>
    </source>
</evidence>
<dbReference type="Gene3D" id="3.40.50.300">
    <property type="entry name" value="P-loop containing nucleotide triphosphate hydrolases"/>
    <property type="match status" value="1"/>
</dbReference>
<comment type="function">
    <text evidence="11 12">Phosphorylation of dTMP to form dTDP in both de novo and salvage pathways of dTTP synthesis.</text>
</comment>
<evidence type="ECO:0000256" key="6">
    <source>
        <dbReference type="ARBA" id="ARBA00022741"/>
    </source>
</evidence>
<feature type="domain" description="Thymidylate kinase-like" evidence="13">
    <location>
        <begin position="9"/>
        <end position="194"/>
    </location>
</feature>
<dbReference type="HAMAP" id="MF_00165">
    <property type="entry name" value="Thymidylate_kinase"/>
    <property type="match status" value="1"/>
</dbReference>
<keyword evidence="4 12" id="KW-0808">Transferase</keyword>
<dbReference type="InterPro" id="IPR027417">
    <property type="entry name" value="P-loop_NTPase"/>
</dbReference>
<evidence type="ECO:0000256" key="1">
    <source>
        <dbReference type="ARBA" id="ARBA00009776"/>
    </source>
</evidence>
<comment type="similarity">
    <text evidence="1 12">Belongs to the thymidylate kinase family.</text>
</comment>
<evidence type="ECO:0000256" key="5">
    <source>
        <dbReference type="ARBA" id="ARBA00022727"/>
    </source>
</evidence>
<name>A0A2P2E7Y8_9PROT</name>
<dbReference type="GO" id="GO:0004798">
    <property type="term" value="F:dTMP kinase activity"/>
    <property type="evidence" value="ECO:0007669"/>
    <property type="project" value="UniProtKB-UniRule"/>
</dbReference>
<evidence type="ECO:0000256" key="11">
    <source>
        <dbReference type="ARBA" id="ARBA00057735"/>
    </source>
</evidence>
<accession>A0A2P2E7Y8</accession>
<sequence>MQRGFFITLEGGEGAGKTTLLANLQARLRSQGHEVVLTREPGGTPGAEAIRALLVTGSADRWTALSELCLFFAAREDHLDRLIRPALARGAIVLCDRFSDSTRAYQGQAGGAGRAAVDMLDQLIVGTTQPDLTLILDIDPAIGLKRAAARRGHEDRFEGKAFAFHTALRAAYLEIAATYPARCAVLDAATAPQELADVAWSTLNARLNLA</sequence>
<dbReference type="AlphaFoldDB" id="A0A2P2E7Y8"/>
<dbReference type="GO" id="GO:0005524">
    <property type="term" value="F:ATP binding"/>
    <property type="evidence" value="ECO:0007669"/>
    <property type="project" value="UniProtKB-UniRule"/>
</dbReference>
<dbReference type="InterPro" id="IPR018094">
    <property type="entry name" value="Thymidylate_kinase"/>
</dbReference>
<dbReference type="PANTHER" id="PTHR10344">
    <property type="entry name" value="THYMIDYLATE KINASE"/>
    <property type="match status" value="1"/>
</dbReference>
<dbReference type="SUPFAM" id="SSF52540">
    <property type="entry name" value="P-loop containing nucleoside triphosphate hydrolases"/>
    <property type="match status" value="1"/>
</dbReference>
<dbReference type="GO" id="GO:0006227">
    <property type="term" value="P:dUDP biosynthetic process"/>
    <property type="evidence" value="ECO:0007669"/>
    <property type="project" value="TreeGrafter"/>
</dbReference>
<evidence type="ECO:0000256" key="9">
    <source>
        <dbReference type="ARBA" id="ARBA00029962"/>
    </source>
</evidence>
<dbReference type="RefSeq" id="WP_108984053.1">
    <property type="nucleotide sequence ID" value="NZ_BFBR01000002.1"/>
</dbReference>
<evidence type="ECO:0000256" key="4">
    <source>
        <dbReference type="ARBA" id="ARBA00022679"/>
    </source>
</evidence>
<dbReference type="PROSITE" id="PS01331">
    <property type="entry name" value="THYMIDYLATE_KINASE"/>
    <property type="match status" value="1"/>
</dbReference>
<evidence type="ECO:0000256" key="7">
    <source>
        <dbReference type="ARBA" id="ARBA00022777"/>
    </source>
</evidence>
<dbReference type="EMBL" id="BFBR01000002">
    <property type="protein sequence ID" value="GBF57178.1"/>
    <property type="molecule type" value="Genomic_DNA"/>
</dbReference>
<feature type="binding site" evidence="12">
    <location>
        <begin position="11"/>
        <end position="18"/>
    </location>
    <ligand>
        <name>ATP</name>
        <dbReference type="ChEBI" id="CHEBI:30616"/>
    </ligand>
</feature>